<name>A0A645FRG6_9ZZZZ</name>
<dbReference type="GO" id="GO:0006508">
    <property type="term" value="P:proteolysis"/>
    <property type="evidence" value="ECO:0007669"/>
    <property type="project" value="InterPro"/>
</dbReference>
<dbReference type="InterPro" id="IPR005322">
    <property type="entry name" value="Peptidase_C69"/>
</dbReference>
<proteinExistence type="predicted"/>
<evidence type="ECO:0000256" key="1">
    <source>
        <dbReference type="SAM" id="MobiDB-lite"/>
    </source>
</evidence>
<dbReference type="Pfam" id="PF03577">
    <property type="entry name" value="Peptidase_C69"/>
    <property type="match status" value="1"/>
</dbReference>
<sequence>MDWEIDSKSYLNERAIATQQTGFWFIGQCRSYVPNEIGGIFWFAVDDAATSPLTPVYTSSKAISPHYASGNGSMIEYSDESMFWIVNRIAQFAYLRYNHIGKEVQQVIAKHEEQCIKDVANLDKRLLKMISDGNLESGSGSNSAKKISDITTAFSVSKADSLFYQRKNLDRYLMVKYIDGNTKKQNPDGSFMNNGHSKTIPPQPEFPGYTETWKKAVKENIGTRLTL</sequence>
<organism evidence="2">
    <name type="scientific">bioreactor metagenome</name>
    <dbReference type="NCBI Taxonomy" id="1076179"/>
    <lineage>
        <taxon>unclassified sequences</taxon>
        <taxon>metagenomes</taxon>
        <taxon>ecological metagenomes</taxon>
    </lineage>
</organism>
<evidence type="ECO:0000313" key="2">
    <source>
        <dbReference type="EMBL" id="MPN17048.1"/>
    </source>
</evidence>
<dbReference type="EMBL" id="VSSQ01064077">
    <property type="protein sequence ID" value="MPN17048.1"/>
    <property type="molecule type" value="Genomic_DNA"/>
</dbReference>
<reference evidence="2" key="1">
    <citation type="submission" date="2019-08" db="EMBL/GenBank/DDBJ databases">
        <authorList>
            <person name="Kucharzyk K."/>
            <person name="Murdoch R.W."/>
            <person name="Higgins S."/>
            <person name="Loffler F."/>
        </authorList>
    </citation>
    <scope>NUCLEOTIDE SEQUENCE</scope>
</reference>
<accession>A0A645FRG6</accession>
<feature type="compositionally biased region" description="Polar residues" evidence="1">
    <location>
        <begin position="187"/>
        <end position="197"/>
    </location>
</feature>
<comment type="caution">
    <text evidence="2">The sequence shown here is derived from an EMBL/GenBank/DDBJ whole genome shotgun (WGS) entry which is preliminary data.</text>
</comment>
<protein>
    <recommendedName>
        <fullName evidence="3">Dipeptidase</fullName>
    </recommendedName>
</protein>
<gene>
    <name evidence="2" type="ORF">SDC9_164397</name>
</gene>
<feature type="region of interest" description="Disordered" evidence="1">
    <location>
        <begin position="184"/>
        <end position="206"/>
    </location>
</feature>
<dbReference type="GO" id="GO:0070004">
    <property type="term" value="F:cysteine-type exopeptidase activity"/>
    <property type="evidence" value="ECO:0007669"/>
    <property type="project" value="InterPro"/>
</dbReference>
<dbReference type="GO" id="GO:0016805">
    <property type="term" value="F:dipeptidase activity"/>
    <property type="evidence" value="ECO:0007669"/>
    <property type="project" value="InterPro"/>
</dbReference>
<dbReference type="AlphaFoldDB" id="A0A645FRG6"/>
<evidence type="ECO:0008006" key="3">
    <source>
        <dbReference type="Google" id="ProtNLM"/>
    </source>
</evidence>